<dbReference type="AlphaFoldDB" id="A0A4U0WQ78"/>
<reference evidence="2 3" key="1">
    <citation type="submission" date="2017-03" db="EMBL/GenBank/DDBJ databases">
        <title>Genomes of endolithic fungi from Antarctica.</title>
        <authorList>
            <person name="Coleine C."/>
            <person name="Masonjones S."/>
            <person name="Stajich J.E."/>
        </authorList>
    </citation>
    <scope>NUCLEOTIDE SEQUENCE [LARGE SCALE GENOMIC DNA]</scope>
    <source>
        <strain evidence="2 3">CCFEE 5184</strain>
    </source>
</reference>
<feature type="signal peptide" evidence="1">
    <location>
        <begin position="1"/>
        <end position="26"/>
    </location>
</feature>
<dbReference type="Proteomes" id="UP000309340">
    <property type="component" value="Unassembled WGS sequence"/>
</dbReference>
<accession>A0A4U0WQ78</accession>
<name>A0A4U0WQ78_9PEZI</name>
<feature type="chain" id="PRO_5020321225" evidence="1">
    <location>
        <begin position="27"/>
        <end position="220"/>
    </location>
</feature>
<dbReference type="EMBL" id="NAJQ01000723">
    <property type="protein sequence ID" value="TKA65550.1"/>
    <property type="molecule type" value="Genomic_DNA"/>
</dbReference>
<dbReference type="OrthoDB" id="2426396at2759"/>
<evidence type="ECO:0000313" key="3">
    <source>
        <dbReference type="Proteomes" id="UP000309340"/>
    </source>
</evidence>
<evidence type="ECO:0000256" key="1">
    <source>
        <dbReference type="SAM" id="SignalP"/>
    </source>
</evidence>
<comment type="caution">
    <text evidence="2">The sequence shown here is derived from an EMBL/GenBank/DDBJ whole genome shotgun (WGS) entry which is preliminary data.</text>
</comment>
<evidence type="ECO:0000313" key="2">
    <source>
        <dbReference type="EMBL" id="TKA65550.1"/>
    </source>
</evidence>
<protein>
    <submittedName>
        <fullName evidence="2">Uncharacterized protein</fullName>
    </submittedName>
</protein>
<proteinExistence type="predicted"/>
<keyword evidence="1" id="KW-0732">Signal</keyword>
<organism evidence="2 3">
    <name type="scientific">Friedmanniomyces simplex</name>
    <dbReference type="NCBI Taxonomy" id="329884"/>
    <lineage>
        <taxon>Eukaryota</taxon>
        <taxon>Fungi</taxon>
        <taxon>Dikarya</taxon>
        <taxon>Ascomycota</taxon>
        <taxon>Pezizomycotina</taxon>
        <taxon>Dothideomycetes</taxon>
        <taxon>Dothideomycetidae</taxon>
        <taxon>Mycosphaerellales</taxon>
        <taxon>Teratosphaeriaceae</taxon>
        <taxon>Friedmanniomyces</taxon>
    </lineage>
</organism>
<sequence>MARSPALPRRLRSTLILLCMLGVANAQTYYFSGAVQVNGATCSTCGPGTGAVQAQCPAANPNRCDSIGASDYCCPAGNSCSWSNSQVACCPSGCTCSGWQAVGGYNGPVQSTSTYYQQPTTTYYTQPQATQAGGGVVVVTEQATSAYNQQQTTTQIVYGGNYCSTLTAKGPQVPTTAAGQCGTILVVPPSEAARQALGWVKLGATVVGFQALGALAFAGR</sequence>
<gene>
    <name evidence="2" type="ORF">B0A55_08700</name>
</gene>
<keyword evidence="3" id="KW-1185">Reference proteome</keyword>